<name>A0A8X6VXS8_TRICX</name>
<organism evidence="1 2">
    <name type="scientific">Trichonephila clavipes</name>
    <name type="common">Golden silk orbweaver</name>
    <name type="synonym">Nephila clavipes</name>
    <dbReference type="NCBI Taxonomy" id="2585209"/>
    <lineage>
        <taxon>Eukaryota</taxon>
        <taxon>Metazoa</taxon>
        <taxon>Ecdysozoa</taxon>
        <taxon>Arthropoda</taxon>
        <taxon>Chelicerata</taxon>
        <taxon>Arachnida</taxon>
        <taxon>Araneae</taxon>
        <taxon>Araneomorphae</taxon>
        <taxon>Entelegynae</taxon>
        <taxon>Araneoidea</taxon>
        <taxon>Nephilidae</taxon>
        <taxon>Trichonephila</taxon>
    </lineage>
</organism>
<proteinExistence type="predicted"/>
<reference evidence="1" key="1">
    <citation type="submission" date="2020-08" db="EMBL/GenBank/DDBJ databases">
        <title>Multicomponent nature underlies the extraordinary mechanical properties of spider dragline silk.</title>
        <authorList>
            <person name="Kono N."/>
            <person name="Nakamura H."/>
            <person name="Mori M."/>
            <person name="Yoshida Y."/>
            <person name="Ohtoshi R."/>
            <person name="Malay A.D."/>
            <person name="Moran D.A.P."/>
            <person name="Tomita M."/>
            <person name="Numata K."/>
            <person name="Arakawa K."/>
        </authorList>
    </citation>
    <scope>NUCLEOTIDE SEQUENCE</scope>
</reference>
<evidence type="ECO:0000313" key="2">
    <source>
        <dbReference type="Proteomes" id="UP000887159"/>
    </source>
</evidence>
<protein>
    <submittedName>
        <fullName evidence="1">Uncharacterized protein</fullName>
    </submittedName>
</protein>
<dbReference type="PANTHER" id="PTHR46114:SF1">
    <property type="entry name" value="ZAD DOMAIN-CONTAINING PROTEIN"/>
    <property type="match status" value="1"/>
</dbReference>
<dbReference type="EMBL" id="BMAU01021369">
    <property type="protein sequence ID" value="GFY24533.1"/>
    <property type="molecule type" value="Genomic_DNA"/>
</dbReference>
<evidence type="ECO:0000313" key="1">
    <source>
        <dbReference type="EMBL" id="GFY24533.1"/>
    </source>
</evidence>
<gene>
    <name evidence="1" type="primary">AVEN_251045_1</name>
    <name evidence="1" type="ORF">TNCV_1015791</name>
</gene>
<dbReference type="PANTHER" id="PTHR46114">
    <property type="entry name" value="APPLE DOMAIN-CONTAINING PROTEIN"/>
    <property type="match status" value="1"/>
</dbReference>
<keyword evidence="2" id="KW-1185">Reference proteome</keyword>
<dbReference type="Proteomes" id="UP000887159">
    <property type="component" value="Unassembled WGS sequence"/>
</dbReference>
<accession>A0A8X6VXS8</accession>
<comment type="caution">
    <text evidence="1">The sequence shown here is derived from an EMBL/GenBank/DDBJ whole genome shotgun (WGS) entry which is preliminary data.</text>
</comment>
<sequence length="251" mass="28294">MTLNLNSEYQFVLERDMSHSVCPSLILLAARRRAPKDISYPTIIRSAIRLVPHGPDLPIPSPPDTLDNILDDLDQISHISGDSDDSYDLGTNDPELFSQSDLNDLVRDLSLPKDTAEVLGHDRKQHFVKQTGPIRKALIPGVKNVERQSLVDPKKILFPPLHIKLGLMKQFVKALDIEGECFKYFCEQFPDLSDAKLKEGISVGSDIRKLSKDETFVTKMEMKEKNAWNSFKLVTGFLGNKKRSKLQSFGC</sequence>
<dbReference type="AlphaFoldDB" id="A0A8X6VXS8"/>